<evidence type="ECO:0000259" key="7">
    <source>
        <dbReference type="PROSITE" id="PS00624"/>
    </source>
</evidence>
<dbReference type="PANTHER" id="PTHR11552">
    <property type="entry name" value="GLUCOSE-METHANOL-CHOLINE GMC OXIDOREDUCTASE"/>
    <property type="match status" value="1"/>
</dbReference>
<sequence>MAEKMEFDYIVCGGGTSGCVVASRLAEDSNISVLVIEAGENCLDVVGSQMSGGMLQLLGGPHDWNFFSTPQTHAADREISLTRGRFLGGSSGLNGTLCIRGTKQDYDDWDVPGWSGEEMFAAMKKAENFRGKDWFEVKKDAHGFDGPVNVEPHDLAPISERIMESLQDQGFPLDHDMFSTGERAHGCGHAPRTVYNGLRTTAAEYTRGWEHKTNFTILFKTQVSKVNLTRTETGLQATSVEAITSDGETKTYTARHEIILSAGTYCTPAILLRSGIGPKVELVKHNSPCHVDLPGVGQNLQDHLIVFVPYEVLPGLTYDNKLYPEEALKATYEEWVTKKTGLLSTFPFGAFAYARLDDRLQDSKDWQQAKTADRDPMGQTKSQPHIEFRNTECCVGPRELPPASGKNAFAMVTELFSPHSRGSVTLSSTDPFAAPVIDHNYLSHPLDLLVLTEGVRLGNEIVMQGKATRDLILNSYPSELTQHHLHKTREEWIPFVCRGATTCYHPVGTCKMASAASLADDPAAVVDERLRVRGVRGLRVADCSIIPKIPNGHTCMPAYGIGERGVEILRDDLKDAGTRREARSGKEERL</sequence>
<name>A0A6A6CP64_ZASCE</name>
<dbReference type="EMBL" id="ML993593">
    <property type="protein sequence ID" value="KAF2167539.1"/>
    <property type="molecule type" value="Genomic_DNA"/>
</dbReference>
<dbReference type="InterPro" id="IPR000172">
    <property type="entry name" value="GMC_OxRdtase_N"/>
</dbReference>
<evidence type="ECO:0000256" key="3">
    <source>
        <dbReference type="ARBA" id="ARBA00022630"/>
    </source>
</evidence>
<evidence type="ECO:0000313" key="8">
    <source>
        <dbReference type="EMBL" id="KAF2167539.1"/>
    </source>
</evidence>
<feature type="domain" description="Glucose-methanol-choline oxidoreductase N-terminal" evidence="7">
    <location>
        <begin position="263"/>
        <end position="277"/>
    </location>
</feature>
<dbReference type="PROSITE" id="PS51257">
    <property type="entry name" value="PROKAR_LIPOPROTEIN"/>
    <property type="match status" value="1"/>
</dbReference>
<proteinExistence type="inferred from homology"/>
<evidence type="ECO:0000256" key="6">
    <source>
        <dbReference type="PIRSR" id="PIRSR000137-2"/>
    </source>
</evidence>
<feature type="binding site" evidence="6">
    <location>
        <begin position="16"/>
        <end position="17"/>
    </location>
    <ligand>
        <name>FAD</name>
        <dbReference type="ChEBI" id="CHEBI:57692"/>
    </ligand>
</feature>
<dbReference type="AlphaFoldDB" id="A0A6A6CP64"/>
<dbReference type="InterPro" id="IPR007867">
    <property type="entry name" value="GMC_OxRtase_C"/>
</dbReference>
<comment type="cofactor">
    <cofactor evidence="1 6">
        <name>FAD</name>
        <dbReference type="ChEBI" id="CHEBI:57692"/>
    </cofactor>
</comment>
<organism evidence="8 9">
    <name type="scientific">Zasmidium cellare ATCC 36951</name>
    <dbReference type="NCBI Taxonomy" id="1080233"/>
    <lineage>
        <taxon>Eukaryota</taxon>
        <taxon>Fungi</taxon>
        <taxon>Dikarya</taxon>
        <taxon>Ascomycota</taxon>
        <taxon>Pezizomycotina</taxon>
        <taxon>Dothideomycetes</taxon>
        <taxon>Dothideomycetidae</taxon>
        <taxon>Mycosphaerellales</taxon>
        <taxon>Mycosphaerellaceae</taxon>
        <taxon>Zasmidium</taxon>
    </lineage>
</organism>
<protein>
    <submittedName>
        <fullName evidence="8">GMC oxidoreductase</fullName>
    </submittedName>
</protein>
<evidence type="ECO:0000313" key="9">
    <source>
        <dbReference type="Proteomes" id="UP000799537"/>
    </source>
</evidence>
<dbReference type="PANTHER" id="PTHR11552:SF147">
    <property type="entry name" value="CHOLINE DEHYDROGENASE, MITOCHONDRIAL"/>
    <property type="match status" value="1"/>
</dbReference>
<feature type="active site" description="Proton acceptor" evidence="5">
    <location>
        <position position="553"/>
    </location>
</feature>
<dbReference type="Proteomes" id="UP000799537">
    <property type="component" value="Unassembled WGS sequence"/>
</dbReference>
<dbReference type="Pfam" id="PF05199">
    <property type="entry name" value="GMC_oxred_C"/>
    <property type="match status" value="1"/>
</dbReference>
<dbReference type="Gene3D" id="3.50.50.60">
    <property type="entry name" value="FAD/NAD(P)-binding domain"/>
    <property type="match status" value="1"/>
</dbReference>
<evidence type="ECO:0000256" key="2">
    <source>
        <dbReference type="ARBA" id="ARBA00010790"/>
    </source>
</evidence>
<dbReference type="Gene3D" id="3.30.560.10">
    <property type="entry name" value="Glucose Oxidase, domain 3"/>
    <property type="match status" value="1"/>
</dbReference>
<dbReference type="PIRSF" id="PIRSF000137">
    <property type="entry name" value="Alcohol_oxidase"/>
    <property type="match status" value="1"/>
</dbReference>
<dbReference type="GO" id="GO:0050660">
    <property type="term" value="F:flavin adenine dinucleotide binding"/>
    <property type="evidence" value="ECO:0007669"/>
    <property type="project" value="InterPro"/>
</dbReference>
<dbReference type="SUPFAM" id="SSF51905">
    <property type="entry name" value="FAD/NAD(P)-binding domain"/>
    <property type="match status" value="1"/>
</dbReference>
<dbReference type="PROSITE" id="PS00624">
    <property type="entry name" value="GMC_OXRED_2"/>
    <property type="match status" value="1"/>
</dbReference>
<dbReference type="InterPro" id="IPR036188">
    <property type="entry name" value="FAD/NAD-bd_sf"/>
</dbReference>
<dbReference type="Pfam" id="PF00732">
    <property type="entry name" value="GMC_oxred_N"/>
    <property type="match status" value="1"/>
</dbReference>
<evidence type="ECO:0000256" key="4">
    <source>
        <dbReference type="ARBA" id="ARBA00022827"/>
    </source>
</evidence>
<gene>
    <name evidence="8" type="ORF">M409DRAFT_22346</name>
</gene>
<feature type="active site" description="Proton donor" evidence="5">
    <location>
        <position position="505"/>
    </location>
</feature>
<dbReference type="OrthoDB" id="269227at2759"/>
<dbReference type="GO" id="GO:0016614">
    <property type="term" value="F:oxidoreductase activity, acting on CH-OH group of donors"/>
    <property type="evidence" value="ECO:0007669"/>
    <property type="project" value="InterPro"/>
</dbReference>
<dbReference type="SUPFAM" id="SSF54373">
    <property type="entry name" value="FAD-linked reductases, C-terminal domain"/>
    <property type="match status" value="1"/>
</dbReference>
<evidence type="ECO:0000256" key="1">
    <source>
        <dbReference type="ARBA" id="ARBA00001974"/>
    </source>
</evidence>
<reference evidence="8" key="1">
    <citation type="journal article" date="2020" name="Stud. Mycol.">
        <title>101 Dothideomycetes genomes: a test case for predicting lifestyles and emergence of pathogens.</title>
        <authorList>
            <person name="Haridas S."/>
            <person name="Albert R."/>
            <person name="Binder M."/>
            <person name="Bloem J."/>
            <person name="Labutti K."/>
            <person name="Salamov A."/>
            <person name="Andreopoulos B."/>
            <person name="Baker S."/>
            <person name="Barry K."/>
            <person name="Bills G."/>
            <person name="Bluhm B."/>
            <person name="Cannon C."/>
            <person name="Castanera R."/>
            <person name="Culley D."/>
            <person name="Daum C."/>
            <person name="Ezra D."/>
            <person name="Gonzalez J."/>
            <person name="Henrissat B."/>
            <person name="Kuo A."/>
            <person name="Liang C."/>
            <person name="Lipzen A."/>
            <person name="Lutzoni F."/>
            <person name="Magnuson J."/>
            <person name="Mondo S."/>
            <person name="Nolan M."/>
            <person name="Ohm R."/>
            <person name="Pangilinan J."/>
            <person name="Park H.-J."/>
            <person name="Ramirez L."/>
            <person name="Alfaro M."/>
            <person name="Sun H."/>
            <person name="Tritt A."/>
            <person name="Yoshinaga Y."/>
            <person name="Zwiers L.-H."/>
            <person name="Turgeon B."/>
            <person name="Goodwin S."/>
            <person name="Spatafora J."/>
            <person name="Crous P."/>
            <person name="Grigoriev I."/>
        </authorList>
    </citation>
    <scope>NUCLEOTIDE SEQUENCE</scope>
    <source>
        <strain evidence="8">ATCC 36951</strain>
    </source>
</reference>
<evidence type="ECO:0000256" key="5">
    <source>
        <dbReference type="PIRSR" id="PIRSR000137-1"/>
    </source>
</evidence>
<comment type="similarity">
    <text evidence="2">Belongs to the GMC oxidoreductase family.</text>
</comment>
<keyword evidence="9" id="KW-1185">Reference proteome</keyword>
<feature type="binding site" evidence="6">
    <location>
        <position position="223"/>
    </location>
    <ligand>
        <name>FAD</name>
        <dbReference type="ChEBI" id="CHEBI:57692"/>
    </ligand>
</feature>
<keyword evidence="4 6" id="KW-0274">FAD</keyword>
<dbReference type="RefSeq" id="XP_033668428.1">
    <property type="nucleotide sequence ID" value="XM_033806293.1"/>
</dbReference>
<keyword evidence="3" id="KW-0285">Flavoprotein</keyword>
<accession>A0A6A6CP64</accession>
<dbReference type="InterPro" id="IPR012132">
    <property type="entry name" value="GMC_OxRdtase"/>
</dbReference>
<dbReference type="GeneID" id="54559565"/>